<gene>
    <name evidence="2" type="ORF">KSP39_PZI022034</name>
</gene>
<feature type="transmembrane region" description="Helical" evidence="1">
    <location>
        <begin position="44"/>
        <end position="65"/>
    </location>
</feature>
<name>A0AAP0AYB0_9ASPA</name>
<evidence type="ECO:0000313" key="2">
    <source>
        <dbReference type="EMBL" id="KAK8918879.1"/>
    </source>
</evidence>
<sequence length="86" mass="9970">MLQVLGIRTLNQLQRKIKSARGSLGFLHRSDSVFKTCASPLMKMHLGLFCIIMMAPNFALNSLLLRYCKLLLRLKPLFFYYCFVLI</sequence>
<dbReference type="Proteomes" id="UP001418222">
    <property type="component" value="Unassembled WGS sequence"/>
</dbReference>
<keyword evidence="1" id="KW-0812">Transmembrane</keyword>
<keyword evidence="3" id="KW-1185">Reference proteome</keyword>
<reference evidence="2 3" key="1">
    <citation type="journal article" date="2022" name="Nat. Plants">
        <title>Genomes of leafy and leafless Platanthera orchids illuminate the evolution of mycoheterotrophy.</title>
        <authorList>
            <person name="Li M.H."/>
            <person name="Liu K.W."/>
            <person name="Li Z."/>
            <person name="Lu H.C."/>
            <person name="Ye Q.L."/>
            <person name="Zhang D."/>
            <person name="Wang J.Y."/>
            <person name="Li Y.F."/>
            <person name="Zhong Z.M."/>
            <person name="Liu X."/>
            <person name="Yu X."/>
            <person name="Liu D.K."/>
            <person name="Tu X.D."/>
            <person name="Liu B."/>
            <person name="Hao Y."/>
            <person name="Liao X.Y."/>
            <person name="Jiang Y.T."/>
            <person name="Sun W.H."/>
            <person name="Chen J."/>
            <person name="Chen Y.Q."/>
            <person name="Ai Y."/>
            <person name="Zhai J.W."/>
            <person name="Wu S.S."/>
            <person name="Zhou Z."/>
            <person name="Hsiao Y.Y."/>
            <person name="Wu W.L."/>
            <person name="Chen Y.Y."/>
            <person name="Lin Y.F."/>
            <person name="Hsu J.L."/>
            <person name="Li C.Y."/>
            <person name="Wang Z.W."/>
            <person name="Zhao X."/>
            <person name="Zhong W.Y."/>
            <person name="Ma X.K."/>
            <person name="Ma L."/>
            <person name="Huang J."/>
            <person name="Chen G.Z."/>
            <person name="Huang M.Z."/>
            <person name="Huang L."/>
            <person name="Peng D.H."/>
            <person name="Luo Y.B."/>
            <person name="Zou S.Q."/>
            <person name="Chen S.P."/>
            <person name="Lan S."/>
            <person name="Tsai W.C."/>
            <person name="Van de Peer Y."/>
            <person name="Liu Z.J."/>
        </authorList>
    </citation>
    <scope>NUCLEOTIDE SEQUENCE [LARGE SCALE GENOMIC DNA]</scope>
    <source>
        <strain evidence="2">Lor287</strain>
    </source>
</reference>
<accession>A0AAP0AYB0</accession>
<keyword evidence="1" id="KW-0472">Membrane</keyword>
<keyword evidence="1" id="KW-1133">Transmembrane helix</keyword>
<protein>
    <submittedName>
        <fullName evidence="2">Uncharacterized protein</fullName>
    </submittedName>
</protein>
<evidence type="ECO:0000313" key="3">
    <source>
        <dbReference type="Proteomes" id="UP001418222"/>
    </source>
</evidence>
<dbReference type="AlphaFoldDB" id="A0AAP0AYB0"/>
<dbReference type="EMBL" id="JBBWWQ010000019">
    <property type="protein sequence ID" value="KAK8918879.1"/>
    <property type="molecule type" value="Genomic_DNA"/>
</dbReference>
<organism evidence="2 3">
    <name type="scientific">Platanthera zijinensis</name>
    <dbReference type="NCBI Taxonomy" id="2320716"/>
    <lineage>
        <taxon>Eukaryota</taxon>
        <taxon>Viridiplantae</taxon>
        <taxon>Streptophyta</taxon>
        <taxon>Embryophyta</taxon>
        <taxon>Tracheophyta</taxon>
        <taxon>Spermatophyta</taxon>
        <taxon>Magnoliopsida</taxon>
        <taxon>Liliopsida</taxon>
        <taxon>Asparagales</taxon>
        <taxon>Orchidaceae</taxon>
        <taxon>Orchidoideae</taxon>
        <taxon>Orchideae</taxon>
        <taxon>Orchidinae</taxon>
        <taxon>Platanthera</taxon>
    </lineage>
</organism>
<comment type="caution">
    <text evidence="2">The sequence shown here is derived from an EMBL/GenBank/DDBJ whole genome shotgun (WGS) entry which is preliminary data.</text>
</comment>
<evidence type="ECO:0000256" key="1">
    <source>
        <dbReference type="SAM" id="Phobius"/>
    </source>
</evidence>
<proteinExistence type="predicted"/>